<sequence length="235" mass="25048">MFAKEDSDVPDSIWLRPERAVRGPVPEHSREEIAGIGIGIADARGLPAVTMRAVAGALGSGPASLYRYVVSRDELLELMVNEVHGELDYSRLGSGDWLADLLVLAHESRAGYLRHPWMIELAASRMAVGPHAMDYLEHALAAMSTLKVDAVTQLETVGLLGGLVLMLTRAELGDQQSPEVQHARAAYVGAVAAEGRHPHLAAVVVAAASGPVAPAEPLFDRVITRMLTGLLRAEG</sequence>
<evidence type="ECO:0000256" key="4">
    <source>
        <dbReference type="PROSITE-ProRule" id="PRU00335"/>
    </source>
</evidence>
<keyword evidence="7" id="KW-1185">Reference proteome</keyword>
<keyword evidence="1" id="KW-0805">Transcription regulation</keyword>
<dbReference type="AlphaFoldDB" id="A0A8J7KMQ0"/>
<name>A0A8J7KMQ0_9ACTN</name>
<dbReference type="InterPro" id="IPR050109">
    <property type="entry name" value="HTH-type_TetR-like_transc_reg"/>
</dbReference>
<reference evidence="6" key="1">
    <citation type="submission" date="2020-11" db="EMBL/GenBank/DDBJ databases">
        <title>Sequencing the genomes of 1000 actinobacteria strains.</title>
        <authorList>
            <person name="Klenk H.-P."/>
        </authorList>
    </citation>
    <scope>NUCLEOTIDE SEQUENCE</scope>
    <source>
        <strain evidence="6">DSM 45356</strain>
    </source>
</reference>
<keyword evidence="2 4" id="KW-0238">DNA-binding</keyword>
<dbReference type="GO" id="GO:0045892">
    <property type="term" value="P:negative regulation of DNA-templated transcription"/>
    <property type="evidence" value="ECO:0007669"/>
    <property type="project" value="InterPro"/>
</dbReference>
<dbReference type="Gene3D" id="1.10.357.10">
    <property type="entry name" value="Tetracycline Repressor, domain 2"/>
    <property type="match status" value="1"/>
</dbReference>
<dbReference type="GO" id="GO:0003700">
    <property type="term" value="F:DNA-binding transcription factor activity"/>
    <property type="evidence" value="ECO:0007669"/>
    <property type="project" value="TreeGrafter"/>
</dbReference>
<dbReference type="InterPro" id="IPR036271">
    <property type="entry name" value="Tet_transcr_reg_TetR-rel_C_sf"/>
</dbReference>
<evidence type="ECO:0000256" key="2">
    <source>
        <dbReference type="ARBA" id="ARBA00023125"/>
    </source>
</evidence>
<evidence type="ECO:0000313" key="7">
    <source>
        <dbReference type="Proteomes" id="UP000622552"/>
    </source>
</evidence>
<dbReference type="RefSeq" id="WP_197001521.1">
    <property type="nucleotide sequence ID" value="NZ_BONS01000035.1"/>
</dbReference>
<evidence type="ECO:0000259" key="5">
    <source>
        <dbReference type="PROSITE" id="PS50977"/>
    </source>
</evidence>
<dbReference type="Gene3D" id="1.10.10.60">
    <property type="entry name" value="Homeodomain-like"/>
    <property type="match status" value="1"/>
</dbReference>
<protein>
    <submittedName>
        <fullName evidence="6">AcrR family transcriptional regulator</fullName>
    </submittedName>
</protein>
<dbReference type="InterPro" id="IPR001647">
    <property type="entry name" value="HTH_TetR"/>
</dbReference>
<dbReference type="SUPFAM" id="SSF48498">
    <property type="entry name" value="Tetracyclin repressor-like, C-terminal domain"/>
    <property type="match status" value="1"/>
</dbReference>
<dbReference type="PANTHER" id="PTHR30055">
    <property type="entry name" value="HTH-TYPE TRANSCRIPTIONAL REGULATOR RUTR"/>
    <property type="match status" value="1"/>
</dbReference>
<dbReference type="SUPFAM" id="SSF46689">
    <property type="entry name" value="Homeodomain-like"/>
    <property type="match status" value="1"/>
</dbReference>
<dbReference type="Pfam" id="PF02909">
    <property type="entry name" value="TetR_C_1"/>
    <property type="match status" value="1"/>
</dbReference>
<evidence type="ECO:0000256" key="3">
    <source>
        <dbReference type="ARBA" id="ARBA00023163"/>
    </source>
</evidence>
<evidence type="ECO:0000256" key="1">
    <source>
        <dbReference type="ARBA" id="ARBA00023015"/>
    </source>
</evidence>
<dbReference type="Proteomes" id="UP000622552">
    <property type="component" value="Unassembled WGS sequence"/>
</dbReference>
<dbReference type="InterPro" id="IPR009057">
    <property type="entry name" value="Homeodomain-like_sf"/>
</dbReference>
<feature type="domain" description="HTH tetR-type" evidence="5">
    <location>
        <begin position="27"/>
        <end position="87"/>
    </location>
</feature>
<keyword evidence="3" id="KW-0804">Transcription</keyword>
<dbReference type="PANTHER" id="PTHR30055:SF151">
    <property type="entry name" value="TRANSCRIPTIONAL REGULATORY PROTEIN"/>
    <property type="match status" value="1"/>
</dbReference>
<dbReference type="PROSITE" id="PS50977">
    <property type="entry name" value="HTH_TETR_2"/>
    <property type="match status" value="1"/>
</dbReference>
<gene>
    <name evidence="6" type="ORF">IW245_000456</name>
</gene>
<dbReference type="GO" id="GO:0000976">
    <property type="term" value="F:transcription cis-regulatory region binding"/>
    <property type="evidence" value="ECO:0007669"/>
    <property type="project" value="TreeGrafter"/>
</dbReference>
<organism evidence="6 7">
    <name type="scientific">Longispora fulva</name>
    <dbReference type="NCBI Taxonomy" id="619741"/>
    <lineage>
        <taxon>Bacteria</taxon>
        <taxon>Bacillati</taxon>
        <taxon>Actinomycetota</taxon>
        <taxon>Actinomycetes</taxon>
        <taxon>Micromonosporales</taxon>
        <taxon>Micromonosporaceae</taxon>
        <taxon>Longispora</taxon>
    </lineage>
</organism>
<accession>A0A8J7KMQ0</accession>
<proteinExistence type="predicted"/>
<evidence type="ECO:0000313" key="6">
    <source>
        <dbReference type="EMBL" id="MBG6134262.1"/>
    </source>
</evidence>
<dbReference type="EMBL" id="JADOUF010000001">
    <property type="protein sequence ID" value="MBG6134262.1"/>
    <property type="molecule type" value="Genomic_DNA"/>
</dbReference>
<comment type="caution">
    <text evidence="6">The sequence shown here is derived from an EMBL/GenBank/DDBJ whole genome shotgun (WGS) entry which is preliminary data.</text>
</comment>
<feature type="DNA-binding region" description="H-T-H motif" evidence="4">
    <location>
        <begin position="50"/>
        <end position="69"/>
    </location>
</feature>
<dbReference type="InterPro" id="IPR004111">
    <property type="entry name" value="Repressor_TetR_C"/>
</dbReference>